<dbReference type="AlphaFoldDB" id="A0A8X6YCI8"/>
<dbReference type="Proteomes" id="UP000886998">
    <property type="component" value="Unassembled WGS sequence"/>
</dbReference>
<reference evidence="1" key="1">
    <citation type="submission" date="2020-08" db="EMBL/GenBank/DDBJ databases">
        <title>Multicomponent nature underlies the extraordinary mechanical properties of spider dragline silk.</title>
        <authorList>
            <person name="Kono N."/>
            <person name="Nakamura H."/>
            <person name="Mori M."/>
            <person name="Yoshida Y."/>
            <person name="Ohtoshi R."/>
            <person name="Malay A.D."/>
            <person name="Moran D.A.P."/>
            <person name="Tomita M."/>
            <person name="Numata K."/>
            <person name="Arakawa K."/>
        </authorList>
    </citation>
    <scope>NUCLEOTIDE SEQUENCE</scope>
</reference>
<protein>
    <submittedName>
        <fullName evidence="1">Uncharacterized protein</fullName>
    </submittedName>
</protein>
<evidence type="ECO:0000313" key="1">
    <source>
        <dbReference type="EMBL" id="GFY70315.1"/>
    </source>
</evidence>
<sequence length="122" mass="13657">MKADGVIRHFHDAPTAGHLGFAKTIRPQIDFTGFSQTAVVRIKWISLRFLKSAHGNKWILVCTGLVSTLVCDNESLADSRSRLCQQSSYHLKMAVPRHGALEQLSQIGEPSFRSRLVSRRLV</sequence>
<organism evidence="1 2">
    <name type="scientific">Trichonephila inaurata madagascariensis</name>
    <dbReference type="NCBI Taxonomy" id="2747483"/>
    <lineage>
        <taxon>Eukaryota</taxon>
        <taxon>Metazoa</taxon>
        <taxon>Ecdysozoa</taxon>
        <taxon>Arthropoda</taxon>
        <taxon>Chelicerata</taxon>
        <taxon>Arachnida</taxon>
        <taxon>Araneae</taxon>
        <taxon>Araneomorphae</taxon>
        <taxon>Entelegynae</taxon>
        <taxon>Araneoidea</taxon>
        <taxon>Nephilidae</taxon>
        <taxon>Trichonephila</taxon>
        <taxon>Trichonephila inaurata</taxon>
    </lineage>
</organism>
<dbReference type="EMBL" id="BMAV01018180">
    <property type="protein sequence ID" value="GFY70315.1"/>
    <property type="molecule type" value="Genomic_DNA"/>
</dbReference>
<gene>
    <name evidence="1" type="ORF">TNIN_151351</name>
</gene>
<accession>A0A8X6YCI8</accession>
<name>A0A8X6YCI8_9ARAC</name>
<comment type="caution">
    <text evidence="1">The sequence shown here is derived from an EMBL/GenBank/DDBJ whole genome shotgun (WGS) entry which is preliminary data.</text>
</comment>
<dbReference type="OrthoDB" id="10030726at2759"/>
<keyword evidence="2" id="KW-1185">Reference proteome</keyword>
<evidence type="ECO:0000313" key="2">
    <source>
        <dbReference type="Proteomes" id="UP000886998"/>
    </source>
</evidence>
<proteinExistence type="predicted"/>